<evidence type="ECO:0000259" key="4">
    <source>
        <dbReference type="Pfam" id="PF20147"/>
    </source>
</evidence>
<dbReference type="GO" id="GO:0005576">
    <property type="term" value="C:extracellular region"/>
    <property type="evidence" value="ECO:0007669"/>
    <property type="project" value="UniProtKB-SubCell"/>
</dbReference>
<evidence type="ECO:0000256" key="2">
    <source>
        <dbReference type="ARBA" id="ARBA00004613"/>
    </source>
</evidence>
<reference evidence="5" key="1">
    <citation type="journal article" date="2020" name="Fungal Divers.">
        <title>Resolving the Mortierellaceae phylogeny through synthesis of multi-gene phylogenetics and phylogenomics.</title>
        <authorList>
            <person name="Vandepol N."/>
            <person name="Liber J."/>
            <person name="Desiro A."/>
            <person name="Na H."/>
            <person name="Kennedy M."/>
            <person name="Barry K."/>
            <person name="Grigoriev I.V."/>
            <person name="Miller A.N."/>
            <person name="O'Donnell K."/>
            <person name="Stajich J.E."/>
            <person name="Bonito G."/>
        </authorList>
    </citation>
    <scope>NUCLEOTIDE SEQUENCE</scope>
    <source>
        <strain evidence="5">CK1249</strain>
    </source>
</reference>
<protein>
    <recommendedName>
        <fullName evidence="4">Crinkler effector protein N-terminal domain-containing protein</fullName>
    </recommendedName>
</protein>
<sequence>MTDTLTLFCLVDGETTLKAFPVDISSTGTVGHLKKLIKAEKAPRFDDVAADELTLWQVSIPSSDDDDDEEVPVALDKLNEKKKLSPAKLLSRLFVHSPPDETVHIFIQRPPSAAQG</sequence>
<evidence type="ECO:0000313" key="5">
    <source>
        <dbReference type="EMBL" id="KAF9952558.1"/>
    </source>
</evidence>
<keyword evidence="3" id="KW-0964">Secreted</keyword>
<evidence type="ECO:0000313" key="6">
    <source>
        <dbReference type="Proteomes" id="UP000738359"/>
    </source>
</evidence>
<dbReference type="InterPro" id="IPR045379">
    <property type="entry name" value="Crinkler_N"/>
</dbReference>
<keyword evidence="6" id="KW-1185">Reference proteome</keyword>
<dbReference type="AlphaFoldDB" id="A0A9P6IXN4"/>
<comment type="subcellular location">
    <subcellularLocation>
        <location evidence="1">Host cell</location>
    </subcellularLocation>
    <subcellularLocation>
        <location evidence="2">Secreted</location>
    </subcellularLocation>
</comment>
<feature type="domain" description="Crinkler effector protein N-terminal" evidence="4">
    <location>
        <begin position="5"/>
        <end position="108"/>
    </location>
</feature>
<dbReference type="EMBL" id="JAAAHY010001110">
    <property type="protein sequence ID" value="KAF9952558.1"/>
    <property type="molecule type" value="Genomic_DNA"/>
</dbReference>
<comment type="caution">
    <text evidence="5">The sequence shown here is derived from an EMBL/GenBank/DDBJ whole genome shotgun (WGS) entry which is preliminary data.</text>
</comment>
<dbReference type="OrthoDB" id="2409492at2759"/>
<proteinExistence type="predicted"/>
<dbReference type="GO" id="GO:0043657">
    <property type="term" value="C:host cell"/>
    <property type="evidence" value="ECO:0007669"/>
    <property type="project" value="UniProtKB-SubCell"/>
</dbReference>
<dbReference type="Pfam" id="PF20147">
    <property type="entry name" value="Crinkler"/>
    <property type="match status" value="1"/>
</dbReference>
<name>A0A9P6IXN4_MORAP</name>
<evidence type="ECO:0000256" key="1">
    <source>
        <dbReference type="ARBA" id="ARBA00004340"/>
    </source>
</evidence>
<gene>
    <name evidence="5" type="ORF">BGZ70_000572</name>
</gene>
<evidence type="ECO:0000256" key="3">
    <source>
        <dbReference type="ARBA" id="ARBA00022525"/>
    </source>
</evidence>
<organism evidence="5 6">
    <name type="scientific">Mortierella alpina</name>
    <name type="common">Oleaginous fungus</name>
    <name type="synonym">Mortierella renispora</name>
    <dbReference type="NCBI Taxonomy" id="64518"/>
    <lineage>
        <taxon>Eukaryota</taxon>
        <taxon>Fungi</taxon>
        <taxon>Fungi incertae sedis</taxon>
        <taxon>Mucoromycota</taxon>
        <taxon>Mortierellomycotina</taxon>
        <taxon>Mortierellomycetes</taxon>
        <taxon>Mortierellales</taxon>
        <taxon>Mortierellaceae</taxon>
        <taxon>Mortierella</taxon>
    </lineage>
</organism>
<dbReference type="Proteomes" id="UP000738359">
    <property type="component" value="Unassembled WGS sequence"/>
</dbReference>
<accession>A0A9P6IXN4</accession>